<protein>
    <submittedName>
        <fullName evidence="1">Uncharacterized protein</fullName>
    </submittedName>
</protein>
<keyword evidence="2" id="KW-1185">Reference proteome</keyword>
<evidence type="ECO:0000313" key="1">
    <source>
        <dbReference type="EMBL" id="CAK9309807.1"/>
    </source>
</evidence>
<dbReference type="Proteomes" id="UP001642487">
    <property type="component" value="Chromosome 1"/>
</dbReference>
<reference evidence="1 2" key="1">
    <citation type="submission" date="2024-03" db="EMBL/GenBank/DDBJ databases">
        <authorList>
            <person name="Gkanogiannis A."/>
            <person name="Becerra Lopez-Lavalle L."/>
        </authorList>
    </citation>
    <scope>NUCLEOTIDE SEQUENCE [LARGE SCALE GENOMIC DNA]</scope>
</reference>
<evidence type="ECO:0000313" key="2">
    <source>
        <dbReference type="Proteomes" id="UP001642487"/>
    </source>
</evidence>
<dbReference type="PANTHER" id="PTHR39104">
    <property type="entry name" value="AMINO ACID-LIGASE"/>
    <property type="match status" value="1"/>
</dbReference>
<dbReference type="PANTHER" id="PTHR39104:SF1">
    <property type="entry name" value="AMINO ACID-LIGASE"/>
    <property type="match status" value="1"/>
</dbReference>
<gene>
    <name evidence="1" type="ORF">CITCOLO1_LOCUS1406</name>
</gene>
<sequence length="222" mass="24752">MEKTAQKLRTIHLFCPSLSTIAPFLASDDHRIDIGSIATIFGLEPSSLKLNGHFLSRDLDLVSSVTWKSLLSFFSAKRLPIGSSDLDALVVDGKLSKIGIKRAHDAQETVGGDCCEADEEDDNVNFRRIKPESNLVKTKKMKYMNLGSEHVVSPAPEFSSSGYKRKQNMEEVILLKKLKLNETKSGFDELTDGGVYSCSFNSNMKRMREEETLVSALCKRSR</sequence>
<organism evidence="1 2">
    <name type="scientific">Citrullus colocynthis</name>
    <name type="common">colocynth</name>
    <dbReference type="NCBI Taxonomy" id="252529"/>
    <lineage>
        <taxon>Eukaryota</taxon>
        <taxon>Viridiplantae</taxon>
        <taxon>Streptophyta</taxon>
        <taxon>Embryophyta</taxon>
        <taxon>Tracheophyta</taxon>
        <taxon>Spermatophyta</taxon>
        <taxon>Magnoliopsida</taxon>
        <taxon>eudicotyledons</taxon>
        <taxon>Gunneridae</taxon>
        <taxon>Pentapetalae</taxon>
        <taxon>rosids</taxon>
        <taxon>fabids</taxon>
        <taxon>Cucurbitales</taxon>
        <taxon>Cucurbitaceae</taxon>
        <taxon>Benincaseae</taxon>
        <taxon>Citrullus</taxon>
    </lineage>
</organism>
<proteinExistence type="predicted"/>
<dbReference type="EMBL" id="OZ021735">
    <property type="protein sequence ID" value="CAK9309807.1"/>
    <property type="molecule type" value="Genomic_DNA"/>
</dbReference>
<accession>A0ABP0XPZ6</accession>
<name>A0ABP0XPZ6_9ROSI</name>